<keyword evidence="4 6" id="KW-0975">Bacterial flagellum</keyword>
<dbReference type="PANTHER" id="PTHR30435:SF2">
    <property type="entry name" value="FLAGELLAR BASAL-BODY ROD PROTEIN FLGC"/>
    <property type="match status" value="1"/>
</dbReference>
<feature type="domain" description="Flagellar basal-body/hook protein C-terminal" evidence="8">
    <location>
        <begin position="99"/>
        <end position="143"/>
    </location>
</feature>
<evidence type="ECO:0000256" key="1">
    <source>
        <dbReference type="ARBA" id="ARBA00004117"/>
    </source>
</evidence>
<sequence>MDFMSALDVSASGMKAQRTYMNVISMNLANVKTTRTPEGGAYRRKSVAFAAAPVFTPFDKAMENADNRELKGVMVRGIVTDKRPQKRVHEPGHPDADKDGYVTYPDINVVEEMANMITTMRSYEANVQAIQDVKAMFNKALQIAR</sequence>
<keyword evidence="9" id="KW-0282">Flagellum</keyword>
<keyword evidence="10" id="KW-1185">Reference proteome</keyword>
<evidence type="ECO:0000313" key="10">
    <source>
        <dbReference type="Proteomes" id="UP000198324"/>
    </source>
</evidence>
<evidence type="ECO:0000259" key="7">
    <source>
        <dbReference type="Pfam" id="PF00460"/>
    </source>
</evidence>
<name>A0A239AQ23_9BACT</name>
<gene>
    <name evidence="9" type="ORF">SAMN04488503_2114</name>
</gene>
<dbReference type="RefSeq" id="WP_089274340.1">
    <property type="nucleotide sequence ID" value="NZ_FZOC01000004.1"/>
</dbReference>
<keyword evidence="9" id="KW-0966">Cell projection</keyword>
<evidence type="ECO:0000256" key="3">
    <source>
        <dbReference type="ARBA" id="ARBA00017941"/>
    </source>
</evidence>
<keyword evidence="9" id="KW-0969">Cilium</keyword>
<dbReference type="Pfam" id="PF06429">
    <property type="entry name" value="Flg_bbr_C"/>
    <property type="match status" value="1"/>
</dbReference>
<comment type="similarity">
    <text evidence="2">Belongs to the flagella basal body rod proteins family.</text>
</comment>
<organism evidence="9 10">
    <name type="scientific">Humidesulfovibrio mexicanus</name>
    <dbReference type="NCBI Taxonomy" id="147047"/>
    <lineage>
        <taxon>Bacteria</taxon>
        <taxon>Pseudomonadati</taxon>
        <taxon>Thermodesulfobacteriota</taxon>
        <taxon>Desulfovibrionia</taxon>
        <taxon>Desulfovibrionales</taxon>
        <taxon>Desulfovibrionaceae</taxon>
        <taxon>Humidesulfovibrio</taxon>
    </lineage>
</organism>
<evidence type="ECO:0000256" key="5">
    <source>
        <dbReference type="ARBA" id="ARBA00025933"/>
    </source>
</evidence>
<dbReference type="EMBL" id="FZOC01000004">
    <property type="protein sequence ID" value="SNR97144.1"/>
    <property type="molecule type" value="Genomic_DNA"/>
</dbReference>
<dbReference type="Pfam" id="PF00460">
    <property type="entry name" value="Flg_bb_rod"/>
    <property type="match status" value="1"/>
</dbReference>
<evidence type="ECO:0000259" key="8">
    <source>
        <dbReference type="Pfam" id="PF06429"/>
    </source>
</evidence>
<dbReference type="Proteomes" id="UP000198324">
    <property type="component" value="Unassembled WGS sequence"/>
</dbReference>
<dbReference type="InterPro" id="IPR006299">
    <property type="entry name" value="FlgC"/>
</dbReference>
<feature type="domain" description="Flagellar basal body rod protein N-terminal" evidence="7">
    <location>
        <begin position="7"/>
        <end position="34"/>
    </location>
</feature>
<dbReference type="GO" id="GO:0030694">
    <property type="term" value="C:bacterial-type flagellum basal body, rod"/>
    <property type="evidence" value="ECO:0007669"/>
    <property type="project" value="UniProtKB-UniRule"/>
</dbReference>
<accession>A0A239AQ23</accession>
<protein>
    <recommendedName>
        <fullName evidence="3 6">Flagellar basal-body rod protein FlgC</fullName>
    </recommendedName>
</protein>
<dbReference type="InterPro" id="IPR001444">
    <property type="entry name" value="Flag_bb_rod_N"/>
</dbReference>
<evidence type="ECO:0000256" key="4">
    <source>
        <dbReference type="ARBA" id="ARBA00023143"/>
    </source>
</evidence>
<reference evidence="9 10" key="1">
    <citation type="submission" date="2017-06" db="EMBL/GenBank/DDBJ databases">
        <authorList>
            <person name="Kim H.J."/>
            <person name="Triplett B.A."/>
        </authorList>
    </citation>
    <scope>NUCLEOTIDE SEQUENCE [LARGE SCALE GENOMIC DNA]</scope>
    <source>
        <strain evidence="9 10">DSM 13116</strain>
    </source>
</reference>
<evidence type="ECO:0000313" key="9">
    <source>
        <dbReference type="EMBL" id="SNR97144.1"/>
    </source>
</evidence>
<dbReference type="PANTHER" id="PTHR30435">
    <property type="entry name" value="FLAGELLAR PROTEIN"/>
    <property type="match status" value="1"/>
</dbReference>
<proteinExistence type="inferred from homology"/>
<comment type="subunit">
    <text evidence="5 6">The basal body constitutes a major portion of the flagellar organelle and consists of four rings (L,P,S, and M) mounted on a central rod. The rod consists of about 26 subunits of FlgG in the distal portion, and FlgB, FlgC and FlgF are thought to build up the proximal portion of the rod with about 6 subunits each.</text>
</comment>
<comment type="subcellular location">
    <subcellularLocation>
        <location evidence="1 6">Bacterial flagellum basal body</location>
    </subcellularLocation>
</comment>
<dbReference type="OrthoDB" id="9813951at2"/>
<dbReference type="GO" id="GO:0071978">
    <property type="term" value="P:bacterial-type flagellum-dependent swarming motility"/>
    <property type="evidence" value="ECO:0007669"/>
    <property type="project" value="TreeGrafter"/>
</dbReference>
<evidence type="ECO:0000256" key="6">
    <source>
        <dbReference type="RuleBase" id="RU362062"/>
    </source>
</evidence>
<dbReference type="AlphaFoldDB" id="A0A239AQ23"/>
<dbReference type="InterPro" id="IPR010930">
    <property type="entry name" value="Flg_bb/hook_C_dom"/>
</dbReference>
<dbReference type="NCBIfam" id="TIGR01395">
    <property type="entry name" value="FlgC"/>
    <property type="match status" value="1"/>
</dbReference>
<evidence type="ECO:0000256" key="2">
    <source>
        <dbReference type="ARBA" id="ARBA00009677"/>
    </source>
</evidence>